<keyword evidence="2" id="KW-1185">Reference proteome</keyword>
<dbReference type="SUPFAM" id="SSF102114">
    <property type="entry name" value="Radical SAM enzymes"/>
    <property type="match status" value="1"/>
</dbReference>
<gene>
    <name evidence="1" type="ORF">ABEU19_004673</name>
</gene>
<comment type="caution">
    <text evidence="1">The sequence shown here is derived from an EMBL/GenBank/DDBJ whole genome shotgun (WGS) entry which is preliminary data.</text>
</comment>
<proteinExistence type="predicted"/>
<accession>A0ABW9G0C7</accession>
<organism evidence="1 2">
    <name type="scientific">Prescottella soli</name>
    <dbReference type="NCBI Taxonomy" id="1543852"/>
    <lineage>
        <taxon>Bacteria</taxon>
        <taxon>Bacillati</taxon>
        <taxon>Actinomycetota</taxon>
        <taxon>Actinomycetes</taxon>
        <taxon>Mycobacteriales</taxon>
        <taxon>Nocardiaceae</taxon>
        <taxon>Prescottella</taxon>
    </lineage>
</organism>
<evidence type="ECO:0000313" key="1">
    <source>
        <dbReference type="EMBL" id="MFM1731122.1"/>
    </source>
</evidence>
<protein>
    <recommendedName>
        <fullName evidence="3">Radical SAM protein</fullName>
    </recommendedName>
</protein>
<dbReference type="InterPro" id="IPR058240">
    <property type="entry name" value="rSAM_sf"/>
</dbReference>
<evidence type="ECO:0000313" key="2">
    <source>
        <dbReference type="Proteomes" id="UP001629744"/>
    </source>
</evidence>
<dbReference type="Gene3D" id="3.20.20.70">
    <property type="entry name" value="Aldolase class I"/>
    <property type="match status" value="1"/>
</dbReference>
<sequence>MIAQAADAGYRGVVFTGGEATLALDIVLSGVAQANSLGMGTRLVTNGWWAETEAGAYDILGRLRSAGLDELNLSTGDQHARFVPVSSVIRAAVTSLELGFRSLCVMIEVIEGSVIHKDDILEDGEFRMALDKNPAANVQVIESPWMPVRPDRRNFYPDGYLLNRNNVALKTGCSSCLTTTTVQADGRIAACCGIGMRAVPELQVGRVESTSLREADLTAADDFLKRWIRLEGPEKILAWAANIDPEIEWENMYAHKCQACLRLYKDDRVRAVIQEHHQEKIPDVLLGEFLLTRFEPPAANAEFLEEIPIGETAP</sequence>
<name>A0ABW9G0C7_9NOCA</name>
<evidence type="ECO:0008006" key="3">
    <source>
        <dbReference type="Google" id="ProtNLM"/>
    </source>
</evidence>
<reference evidence="1 2" key="1">
    <citation type="submission" date="2023-11" db="EMBL/GenBank/DDBJ databases">
        <authorList>
            <person name="Val-Calvo J."/>
            <person name="Scortti M."/>
            <person name="Vazquez-Boland J."/>
        </authorList>
    </citation>
    <scope>NUCLEOTIDE SEQUENCE [LARGE SCALE GENOMIC DNA]</scope>
    <source>
        <strain evidence="1 2">DSM 46662</strain>
    </source>
</reference>
<dbReference type="Proteomes" id="UP001629744">
    <property type="component" value="Unassembled WGS sequence"/>
</dbReference>
<dbReference type="InterPro" id="IPR013785">
    <property type="entry name" value="Aldolase_TIM"/>
</dbReference>
<dbReference type="EMBL" id="JBDLNU010000006">
    <property type="protein sequence ID" value="MFM1731122.1"/>
    <property type="molecule type" value="Genomic_DNA"/>
</dbReference>